<evidence type="ECO:0000256" key="6">
    <source>
        <dbReference type="ARBA" id="ARBA00022741"/>
    </source>
</evidence>
<dbReference type="InterPro" id="IPR002646">
    <property type="entry name" value="PolA_pol_head_dom"/>
</dbReference>
<evidence type="ECO:0000256" key="4">
    <source>
        <dbReference type="ARBA" id="ARBA00022695"/>
    </source>
</evidence>
<evidence type="ECO:0000259" key="9">
    <source>
        <dbReference type="Pfam" id="PF01743"/>
    </source>
</evidence>
<dbReference type="GO" id="GO:0000049">
    <property type="term" value="F:tRNA binding"/>
    <property type="evidence" value="ECO:0007669"/>
    <property type="project" value="TreeGrafter"/>
</dbReference>
<evidence type="ECO:0000256" key="8">
    <source>
        <dbReference type="RuleBase" id="RU003953"/>
    </source>
</evidence>
<dbReference type="AlphaFoldDB" id="A0A2M9YUI2"/>
<accession>A0A2M9YUI2</accession>
<sequence length="432" mass="49122">MTELDPSVLIGKIPEPFRSDIRSLTKTILDAGGECYVVGGSVRDLVLNREPDEFDLTTSLLPERILSLFKRTVPTGLKHGTVTVLFHDRAYEVTTFRKDADYVDGRRPESVEFGVSLSEDLKRRDFTMNALALDLERKILIDEHEGVKDIQNQIIRTIGDPIGRFTEDGLRPIRALRFVSSLGFSLDPHTAEAIRACRNITAKVSRERVHDELNKTLKSADPFPSLQLFKKFEILELFTNVVLYPKENEPAAEKMKEIPSFPLSLRLTFLHAWLFGSFAVGSHSKQFLKDLRYSNHNTKDSLFFAGILQEILRWKDRNEISDGEIRKILLHPTCVHATRENFLVVLEHILKLCHVYEPSLRSILDPSRILNLAKGSPALLVTELAVRGEDILKHRPALPPKEIGPILSQLLSYVLENPSENQKEILLQRIPL</sequence>
<organism evidence="11 14">
    <name type="scientific">Leptospira adleri</name>
    <dbReference type="NCBI Taxonomy" id="2023186"/>
    <lineage>
        <taxon>Bacteria</taxon>
        <taxon>Pseudomonadati</taxon>
        <taxon>Spirochaetota</taxon>
        <taxon>Spirochaetia</taxon>
        <taxon>Leptospirales</taxon>
        <taxon>Leptospiraceae</taxon>
        <taxon>Leptospira</taxon>
    </lineage>
</organism>
<dbReference type="Pfam" id="PF12627">
    <property type="entry name" value="PolyA_pol_RNAbd"/>
    <property type="match status" value="1"/>
</dbReference>
<keyword evidence="3" id="KW-0819">tRNA processing</keyword>
<dbReference type="CDD" id="cd05398">
    <property type="entry name" value="NT_ClassII-CCAase"/>
    <property type="match status" value="1"/>
</dbReference>
<dbReference type="GO" id="GO:0016779">
    <property type="term" value="F:nucleotidyltransferase activity"/>
    <property type="evidence" value="ECO:0007669"/>
    <property type="project" value="UniProtKB-KW"/>
</dbReference>
<protein>
    <submittedName>
        <fullName evidence="11">[cytidine(C)-cytidine(C)-adenosine (A)]-adding enzyme</fullName>
    </submittedName>
</protein>
<keyword evidence="13" id="KW-1185">Reference proteome</keyword>
<feature type="domain" description="tRNA nucleotidyltransferase/poly(A) polymerase RNA and SrmB- binding" evidence="10">
    <location>
        <begin position="183"/>
        <end position="237"/>
    </location>
</feature>
<keyword evidence="6" id="KW-0547">Nucleotide-binding</keyword>
<dbReference type="Gene3D" id="1.10.246.80">
    <property type="match status" value="1"/>
</dbReference>
<dbReference type="Gene3D" id="3.30.460.10">
    <property type="entry name" value="Beta Polymerase, domain 2"/>
    <property type="match status" value="1"/>
</dbReference>
<dbReference type="EMBL" id="NPDV01000001">
    <property type="protein sequence ID" value="PJZ55175.1"/>
    <property type="molecule type" value="Genomic_DNA"/>
</dbReference>
<proteinExistence type="inferred from homology"/>
<dbReference type="RefSeq" id="WP_100783916.1">
    <property type="nucleotide sequence ID" value="NZ_NPDU01000005.1"/>
</dbReference>
<evidence type="ECO:0000256" key="3">
    <source>
        <dbReference type="ARBA" id="ARBA00022694"/>
    </source>
</evidence>
<name>A0A2M9YUI2_9LEPT</name>
<evidence type="ECO:0000256" key="2">
    <source>
        <dbReference type="ARBA" id="ARBA00022679"/>
    </source>
</evidence>
<evidence type="ECO:0000256" key="7">
    <source>
        <dbReference type="ARBA" id="ARBA00022842"/>
    </source>
</evidence>
<keyword evidence="4" id="KW-0548">Nucleotidyltransferase</keyword>
<keyword evidence="2 8" id="KW-0808">Transferase</keyword>
<evidence type="ECO:0000256" key="5">
    <source>
        <dbReference type="ARBA" id="ARBA00022723"/>
    </source>
</evidence>
<dbReference type="GO" id="GO:0000166">
    <property type="term" value="F:nucleotide binding"/>
    <property type="evidence" value="ECO:0007669"/>
    <property type="project" value="UniProtKB-KW"/>
</dbReference>
<evidence type="ECO:0000313" key="11">
    <source>
        <dbReference type="EMBL" id="PJZ55175.1"/>
    </source>
</evidence>
<dbReference type="Gene3D" id="1.10.3090.10">
    <property type="entry name" value="cca-adding enzyme, domain 2"/>
    <property type="match status" value="1"/>
</dbReference>
<dbReference type="SUPFAM" id="SSF81891">
    <property type="entry name" value="Poly A polymerase C-terminal region-like"/>
    <property type="match status" value="1"/>
</dbReference>
<comment type="cofactor">
    <cofactor evidence="1">
        <name>Mg(2+)</name>
        <dbReference type="ChEBI" id="CHEBI:18420"/>
    </cofactor>
</comment>
<dbReference type="Proteomes" id="UP000232188">
    <property type="component" value="Unassembled WGS sequence"/>
</dbReference>
<evidence type="ECO:0000313" key="12">
    <source>
        <dbReference type="EMBL" id="PJZ63441.1"/>
    </source>
</evidence>
<keyword evidence="8" id="KW-0694">RNA-binding</keyword>
<dbReference type="InterPro" id="IPR032828">
    <property type="entry name" value="PolyA_RNA-bd"/>
</dbReference>
<evidence type="ECO:0000313" key="14">
    <source>
        <dbReference type="Proteomes" id="UP000232188"/>
    </source>
</evidence>
<evidence type="ECO:0000256" key="1">
    <source>
        <dbReference type="ARBA" id="ARBA00001946"/>
    </source>
</evidence>
<reference evidence="13 14" key="1">
    <citation type="submission" date="2017-07" db="EMBL/GenBank/DDBJ databases">
        <title>Leptospira spp. isolated from tropical soils.</title>
        <authorList>
            <person name="Thibeaux R."/>
            <person name="Iraola G."/>
            <person name="Ferres I."/>
            <person name="Bierque E."/>
            <person name="Girault D."/>
            <person name="Soupe-Gilbert M.-E."/>
            <person name="Picardeau M."/>
            <person name="Goarant C."/>
        </authorList>
    </citation>
    <scope>NUCLEOTIDE SEQUENCE [LARGE SCALE GENOMIC DNA]</scope>
    <source>
        <strain evidence="11 14">FH2-B-C1</strain>
        <strain evidence="12 13">FH2-B-D1</strain>
    </source>
</reference>
<dbReference type="Pfam" id="PF01743">
    <property type="entry name" value="PolyA_pol"/>
    <property type="match status" value="1"/>
</dbReference>
<dbReference type="GO" id="GO:0046872">
    <property type="term" value="F:metal ion binding"/>
    <property type="evidence" value="ECO:0007669"/>
    <property type="project" value="UniProtKB-KW"/>
</dbReference>
<gene>
    <name evidence="12" type="ORF">CH376_03135</name>
    <name evidence="11" type="ORF">CH380_01290</name>
</gene>
<dbReference type="InterPro" id="IPR050264">
    <property type="entry name" value="Bact_CCA-adding_enz_type3_sf"/>
</dbReference>
<feature type="domain" description="Poly A polymerase head" evidence="9">
    <location>
        <begin position="35"/>
        <end position="156"/>
    </location>
</feature>
<comment type="caution">
    <text evidence="11">The sequence shown here is derived from an EMBL/GenBank/DDBJ whole genome shotgun (WGS) entry which is preliminary data.</text>
</comment>
<dbReference type="PANTHER" id="PTHR46173:SF1">
    <property type="entry name" value="CCA TRNA NUCLEOTIDYLTRANSFERASE 1, MITOCHONDRIAL"/>
    <property type="match status" value="1"/>
</dbReference>
<evidence type="ECO:0000259" key="10">
    <source>
        <dbReference type="Pfam" id="PF12627"/>
    </source>
</evidence>
<dbReference type="EMBL" id="NPDU01000005">
    <property type="protein sequence ID" value="PJZ63441.1"/>
    <property type="molecule type" value="Genomic_DNA"/>
</dbReference>
<keyword evidence="5" id="KW-0479">Metal-binding</keyword>
<dbReference type="InterPro" id="IPR043519">
    <property type="entry name" value="NT_sf"/>
</dbReference>
<evidence type="ECO:0000313" key="13">
    <source>
        <dbReference type="Proteomes" id="UP000232149"/>
    </source>
</evidence>
<dbReference type="SUPFAM" id="SSF81301">
    <property type="entry name" value="Nucleotidyltransferase"/>
    <property type="match status" value="1"/>
</dbReference>
<dbReference type="Proteomes" id="UP000232149">
    <property type="component" value="Unassembled WGS sequence"/>
</dbReference>
<dbReference type="GO" id="GO:0008033">
    <property type="term" value="P:tRNA processing"/>
    <property type="evidence" value="ECO:0007669"/>
    <property type="project" value="UniProtKB-KW"/>
</dbReference>
<dbReference type="PANTHER" id="PTHR46173">
    <property type="entry name" value="CCA TRNA NUCLEOTIDYLTRANSFERASE 1, MITOCHONDRIAL"/>
    <property type="match status" value="1"/>
</dbReference>
<keyword evidence="7" id="KW-0460">Magnesium</keyword>
<comment type="similarity">
    <text evidence="8">Belongs to the tRNA nucleotidyltransferase/poly(A) polymerase family.</text>
</comment>